<protein>
    <submittedName>
        <fullName evidence="1">Uncharacterized protein</fullName>
    </submittedName>
</protein>
<accession>A0AAV4MQI6</accession>
<gene>
    <name evidence="1" type="ORF">CEXT_759751</name>
</gene>
<comment type="caution">
    <text evidence="1">The sequence shown here is derived from an EMBL/GenBank/DDBJ whole genome shotgun (WGS) entry which is preliminary data.</text>
</comment>
<dbReference type="Proteomes" id="UP001054945">
    <property type="component" value="Unassembled WGS sequence"/>
</dbReference>
<proteinExistence type="predicted"/>
<organism evidence="1 2">
    <name type="scientific">Caerostris extrusa</name>
    <name type="common">Bark spider</name>
    <name type="synonym">Caerostris bankana</name>
    <dbReference type="NCBI Taxonomy" id="172846"/>
    <lineage>
        <taxon>Eukaryota</taxon>
        <taxon>Metazoa</taxon>
        <taxon>Ecdysozoa</taxon>
        <taxon>Arthropoda</taxon>
        <taxon>Chelicerata</taxon>
        <taxon>Arachnida</taxon>
        <taxon>Araneae</taxon>
        <taxon>Araneomorphae</taxon>
        <taxon>Entelegynae</taxon>
        <taxon>Araneoidea</taxon>
        <taxon>Araneidae</taxon>
        <taxon>Caerostris</taxon>
    </lineage>
</organism>
<sequence length="89" mass="9847">MTVSNKEFMSSLSGAYFGINIIHRSVHRCGIRLFNSSSECSTHDSSVDSYFRGQLVVSCLLAVIDQASQMMTSLDKAAIKYLLCHGRPK</sequence>
<dbReference type="AlphaFoldDB" id="A0AAV4MQI6"/>
<evidence type="ECO:0000313" key="1">
    <source>
        <dbReference type="EMBL" id="GIX74797.1"/>
    </source>
</evidence>
<name>A0AAV4MQI6_CAEEX</name>
<keyword evidence="2" id="KW-1185">Reference proteome</keyword>
<dbReference type="EMBL" id="BPLR01002528">
    <property type="protein sequence ID" value="GIX74797.1"/>
    <property type="molecule type" value="Genomic_DNA"/>
</dbReference>
<evidence type="ECO:0000313" key="2">
    <source>
        <dbReference type="Proteomes" id="UP001054945"/>
    </source>
</evidence>
<reference evidence="1 2" key="1">
    <citation type="submission" date="2021-06" db="EMBL/GenBank/DDBJ databases">
        <title>Caerostris extrusa draft genome.</title>
        <authorList>
            <person name="Kono N."/>
            <person name="Arakawa K."/>
        </authorList>
    </citation>
    <scope>NUCLEOTIDE SEQUENCE [LARGE SCALE GENOMIC DNA]</scope>
</reference>